<organism evidence="3 4">
    <name type="scientific">Halonotius roseus</name>
    <dbReference type="NCBI Taxonomy" id="2511997"/>
    <lineage>
        <taxon>Archaea</taxon>
        <taxon>Methanobacteriati</taxon>
        <taxon>Methanobacteriota</taxon>
        <taxon>Stenosarchaea group</taxon>
        <taxon>Halobacteria</taxon>
        <taxon>Halobacteriales</taxon>
        <taxon>Haloferacaceae</taxon>
        <taxon>Halonotius</taxon>
    </lineage>
</organism>
<sequence length="221" mass="23375">MAAGSRLRTRFGSRNPAPVFGVLGVGLVVGGLAVPEFETLLFIWGGTALFVALLLQFVMSESTLSAAVTNDIYTTMAANARRASSVADRKQGTAEGHQYVPDADGVTLVVDDREFDAVGQRLLATGDDVTLEGAVDDLLSVLFDVLINELELATRLTATTDEELVTVTVIGSRIESTELFDHPIASVIGVGLAQGLDTPVAVETARQDERLVITAEPTSSR</sequence>
<dbReference type="AlphaFoldDB" id="A0A544QST9"/>
<feature type="domain" description="DUF7982" evidence="2">
    <location>
        <begin position="10"/>
        <end position="114"/>
    </location>
</feature>
<dbReference type="InterPro" id="IPR058288">
    <property type="entry name" value="DUF7982"/>
</dbReference>
<name>A0A544QST9_9EURY</name>
<dbReference type="Pfam" id="PF25939">
    <property type="entry name" value="DUF7982"/>
    <property type="match status" value="2"/>
</dbReference>
<accession>A0A544QST9</accession>
<keyword evidence="1" id="KW-1133">Transmembrane helix</keyword>
<dbReference type="EMBL" id="SESI01000001">
    <property type="protein sequence ID" value="TQQ82507.1"/>
    <property type="molecule type" value="Genomic_DNA"/>
</dbReference>
<dbReference type="OrthoDB" id="214277at2157"/>
<gene>
    <name evidence="3" type="ORF">EWF95_04705</name>
</gene>
<reference evidence="3 4" key="1">
    <citation type="submission" date="2019-02" db="EMBL/GenBank/DDBJ databases">
        <title>Halonotius sp. a new haloqrchaeon isolated from saline water.</title>
        <authorList>
            <person name="Duran-Viseras A."/>
            <person name="Sanchez-Porro C."/>
            <person name="Ventosa A."/>
        </authorList>
    </citation>
    <scope>NUCLEOTIDE SEQUENCE [LARGE SCALE GENOMIC DNA]</scope>
    <source>
        <strain evidence="3 4">F9-27</strain>
    </source>
</reference>
<proteinExistence type="predicted"/>
<evidence type="ECO:0000313" key="3">
    <source>
        <dbReference type="EMBL" id="TQQ82507.1"/>
    </source>
</evidence>
<protein>
    <recommendedName>
        <fullName evidence="2">DUF7982 domain-containing protein</fullName>
    </recommendedName>
</protein>
<feature type="transmembrane region" description="Helical" evidence="1">
    <location>
        <begin position="40"/>
        <end position="59"/>
    </location>
</feature>
<dbReference type="Proteomes" id="UP000315385">
    <property type="component" value="Unassembled WGS sequence"/>
</dbReference>
<evidence type="ECO:0000256" key="1">
    <source>
        <dbReference type="SAM" id="Phobius"/>
    </source>
</evidence>
<feature type="transmembrane region" description="Helical" evidence="1">
    <location>
        <begin position="16"/>
        <end position="34"/>
    </location>
</feature>
<comment type="caution">
    <text evidence="3">The sequence shown here is derived from an EMBL/GenBank/DDBJ whole genome shotgun (WGS) entry which is preliminary data.</text>
</comment>
<keyword evidence="1" id="KW-0472">Membrane</keyword>
<feature type="domain" description="DUF7982" evidence="2">
    <location>
        <begin position="117"/>
        <end position="210"/>
    </location>
</feature>
<evidence type="ECO:0000313" key="4">
    <source>
        <dbReference type="Proteomes" id="UP000315385"/>
    </source>
</evidence>
<keyword evidence="4" id="KW-1185">Reference proteome</keyword>
<keyword evidence="1" id="KW-0812">Transmembrane</keyword>
<evidence type="ECO:0000259" key="2">
    <source>
        <dbReference type="Pfam" id="PF25939"/>
    </source>
</evidence>